<dbReference type="PANTHER" id="PTHR42928:SF5">
    <property type="entry name" value="BLR1237 PROTEIN"/>
    <property type="match status" value="1"/>
</dbReference>
<sequence length="345" mass="35297">MTAAPLANLSSRIPVPVEKQTATRPLLIAAAIAVLASGWLPSAASAADYPVKPIRFIVPYAAGGTTDLVARTVGQKVAEKLGQPVVVENRPGAGGNIGMEAVAKAAPDGYTIGFGAISTNALNPHIYKHVPFDPRKDFTAVSLLGTSTIVLEVSNSLPVKNVAELVSYAKAHPGLTYATAGTGTSMHLAGAMFSQMTQTGLTHVPYKGSSPAINDMLGGHLQVMFDNLPASLPHIQGGKLRALAVAGKSRSPALPNVPTLAEAGLAGYAVEPWFGVYGPAGLPAPVVQALNAAFVAALGNADVKDKLGQAGFNPKGSSAADLQSLTLSEYEKFGKVAKSASISVD</sequence>
<proteinExistence type="inferred from homology"/>
<organism evidence="2 3">
    <name type="scientific">Cupriavidus basilensis</name>
    <dbReference type="NCBI Taxonomy" id="68895"/>
    <lineage>
        <taxon>Bacteria</taxon>
        <taxon>Pseudomonadati</taxon>
        <taxon>Pseudomonadota</taxon>
        <taxon>Betaproteobacteria</taxon>
        <taxon>Burkholderiales</taxon>
        <taxon>Burkholderiaceae</taxon>
        <taxon>Cupriavidus</taxon>
    </lineage>
</organism>
<reference evidence="2 3" key="1">
    <citation type="journal article" date="2015" name="Genome Announc.">
        <title>Complete Genome Sequence of Cupriavidus basilensis 4G11, Isolated from the Oak Ridge Field Research Center Site.</title>
        <authorList>
            <person name="Ray J."/>
            <person name="Waters R.J."/>
            <person name="Skerker J.M."/>
            <person name="Kuehl J.V."/>
            <person name="Price M.N."/>
            <person name="Huang J."/>
            <person name="Chakraborty R."/>
            <person name="Arkin A.P."/>
            <person name="Deutschbauer A."/>
        </authorList>
    </citation>
    <scope>NUCLEOTIDE SEQUENCE [LARGE SCALE GENOMIC DNA]</scope>
    <source>
        <strain evidence="2">4G11</strain>
    </source>
</reference>
<evidence type="ECO:0000256" key="1">
    <source>
        <dbReference type="ARBA" id="ARBA00006987"/>
    </source>
</evidence>
<dbReference type="STRING" id="68895.RR42_m0983"/>
<dbReference type="PIRSF" id="PIRSF017082">
    <property type="entry name" value="YflP"/>
    <property type="match status" value="1"/>
</dbReference>
<dbReference type="Proteomes" id="UP000031843">
    <property type="component" value="Chromosome main"/>
</dbReference>
<dbReference type="KEGG" id="cbw:RR42_m0983"/>
<evidence type="ECO:0000313" key="2">
    <source>
        <dbReference type="EMBL" id="AJG18394.1"/>
    </source>
</evidence>
<protein>
    <submittedName>
        <fullName evidence="2">Tricarboxylate transport protein TctC</fullName>
    </submittedName>
</protein>
<evidence type="ECO:0000313" key="3">
    <source>
        <dbReference type="Proteomes" id="UP000031843"/>
    </source>
</evidence>
<accession>A0A0C4Y853</accession>
<dbReference type="InterPro" id="IPR005064">
    <property type="entry name" value="BUG"/>
</dbReference>
<name>A0A0C4Y853_9BURK</name>
<dbReference type="PANTHER" id="PTHR42928">
    <property type="entry name" value="TRICARBOXYLATE-BINDING PROTEIN"/>
    <property type="match status" value="1"/>
</dbReference>
<gene>
    <name evidence="2" type="ORF">RR42_m0983</name>
</gene>
<keyword evidence="3" id="KW-1185">Reference proteome</keyword>
<dbReference type="Gene3D" id="3.40.190.10">
    <property type="entry name" value="Periplasmic binding protein-like II"/>
    <property type="match status" value="1"/>
</dbReference>
<dbReference type="AlphaFoldDB" id="A0A0C4Y853"/>
<dbReference type="EMBL" id="CP010536">
    <property type="protein sequence ID" value="AJG18394.1"/>
    <property type="molecule type" value="Genomic_DNA"/>
</dbReference>
<dbReference type="CDD" id="cd13578">
    <property type="entry name" value="PBP2_Bug27"/>
    <property type="match status" value="1"/>
</dbReference>
<dbReference type="RefSeq" id="WP_052494449.1">
    <property type="nucleotide sequence ID" value="NZ_CP010536.1"/>
</dbReference>
<dbReference type="SUPFAM" id="SSF53850">
    <property type="entry name" value="Periplasmic binding protein-like II"/>
    <property type="match status" value="1"/>
</dbReference>
<dbReference type="InterPro" id="IPR042100">
    <property type="entry name" value="Bug_dom1"/>
</dbReference>
<comment type="similarity">
    <text evidence="1">Belongs to the UPF0065 (bug) family.</text>
</comment>
<dbReference type="Pfam" id="PF03401">
    <property type="entry name" value="TctC"/>
    <property type="match status" value="1"/>
</dbReference>
<dbReference type="Gene3D" id="3.40.190.150">
    <property type="entry name" value="Bordetella uptake gene, domain 1"/>
    <property type="match status" value="1"/>
</dbReference>